<dbReference type="EMBL" id="VTUZ01000062">
    <property type="protein sequence ID" value="KAA0998229.1"/>
    <property type="molecule type" value="Genomic_DNA"/>
</dbReference>
<dbReference type="RefSeq" id="WP_149676110.1">
    <property type="nucleotide sequence ID" value="NZ_VTUZ01000062.1"/>
</dbReference>
<sequence>MQQRRDTDRRSKNAFIGFVIVVVELGANPFLQRSFDEKYVSTAYPIYATGAPGRSAMLMLNFYQ</sequence>
<keyword evidence="3" id="KW-1185">Reference proteome</keyword>
<comment type="caution">
    <text evidence="2">The sequence shown here is derived from an EMBL/GenBank/DDBJ whole genome shotgun (WGS) entry which is preliminary data.</text>
</comment>
<dbReference type="AlphaFoldDB" id="A0A5B0G8F7"/>
<protein>
    <submittedName>
        <fullName evidence="2">Uncharacterized protein</fullName>
    </submittedName>
</protein>
<evidence type="ECO:0000313" key="3">
    <source>
        <dbReference type="Proteomes" id="UP000325273"/>
    </source>
</evidence>
<keyword evidence="1" id="KW-0472">Membrane</keyword>
<name>A0A5B0G8F7_9BURK</name>
<reference evidence="2 3" key="1">
    <citation type="submission" date="2019-08" db="EMBL/GenBank/DDBJ databases">
        <title>Paraburkholderia sp. DCY113.</title>
        <authorList>
            <person name="Kang J."/>
        </authorList>
    </citation>
    <scope>NUCLEOTIDE SEQUENCE [LARGE SCALE GENOMIC DNA]</scope>
    <source>
        <strain evidence="2 3">DCY113</strain>
    </source>
</reference>
<evidence type="ECO:0000256" key="1">
    <source>
        <dbReference type="SAM" id="Phobius"/>
    </source>
</evidence>
<feature type="transmembrane region" description="Helical" evidence="1">
    <location>
        <begin position="12"/>
        <end position="31"/>
    </location>
</feature>
<dbReference type="Proteomes" id="UP000325273">
    <property type="component" value="Unassembled WGS sequence"/>
</dbReference>
<keyword evidence="1" id="KW-1133">Transmembrane helix</keyword>
<organism evidence="2 3">
    <name type="scientific">Paraburkholderia panacisoli</name>
    <dbReference type="NCBI Taxonomy" id="2603818"/>
    <lineage>
        <taxon>Bacteria</taxon>
        <taxon>Pseudomonadati</taxon>
        <taxon>Pseudomonadota</taxon>
        <taxon>Betaproteobacteria</taxon>
        <taxon>Burkholderiales</taxon>
        <taxon>Burkholderiaceae</taxon>
        <taxon>Paraburkholderia</taxon>
    </lineage>
</organism>
<keyword evidence="1" id="KW-0812">Transmembrane</keyword>
<evidence type="ECO:0000313" key="2">
    <source>
        <dbReference type="EMBL" id="KAA0998229.1"/>
    </source>
</evidence>
<proteinExistence type="predicted"/>
<accession>A0A5B0G8F7</accession>
<gene>
    <name evidence="2" type="ORF">FVF58_45405</name>
</gene>